<accession>A0A9P9J2B5</accession>
<feature type="transmembrane region" description="Helical" evidence="1">
    <location>
        <begin position="127"/>
        <end position="148"/>
    </location>
</feature>
<keyword evidence="1" id="KW-1133">Transmembrane helix</keyword>
<reference evidence="3" key="1">
    <citation type="journal article" date="2021" name="Nat. Commun.">
        <title>Genetic determinants of endophytism in the Arabidopsis root mycobiome.</title>
        <authorList>
            <person name="Mesny F."/>
            <person name="Miyauchi S."/>
            <person name="Thiergart T."/>
            <person name="Pickel B."/>
            <person name="Atanasova L."/>
            <person name="Karlsson M."/>
            <person name="Huettel B."/>
            <person name="Barry K.W."/>
            <person name="Haridas S."/>
            <person name="Chen C."/>
            <person name="Bauer D."/>
            <person name="Andreopoulos W."/>
            <person name="Pangilinan J."/>
            <person name="LaButti K."/>
            <person name="Riley R."/>
            <person name="Lipzen A."/>
            <person name="Clum A."/>
            <person name="Drula E."/>
            <person name="Henrissat B."/>
            <person name="Kohler A."/>
            <person name="Grigoriev I.V."/>
            <person name="Martin F.M."/>
            <person name="Hacquard S."/>
        </authorList>
    </citation>
    <scope>NUCLEOTIDE SEQUENCE</scope>
    <source>
        <strain evidence="3">MPI-CAGE-CH-0243</strain>
    </source>
</reference>
<feature type="chain" id="PRO_5040195838" evidence="2">
    <location>
        <begin position="23"/>
        <end position="208"/>
    </location>
</feature>
<feature type="transmembrane region" description="Helical" evidence="1">
    <location>
        <begin position="60"/>
        <end position="80"/>
    </location>
</feature>
<dbReference type="OrthoDB" id="3790567at2759"/>
<keyword evidence="2" id="KW-0732">Signal</keyword>
<keyword evidence="4" id="KW-1185">Reference proteome</keyword>
<gene>
    <name evidence="3" type="ORF">B0J11DRAFT_501653</name>
</gene>
<feature type="signal peptide" evidence="2">
    <location>
        <begin position="1"/>
        <end position="22"/>
    </location>
</feature>
<dbReference type="AlphaFoldDB" id="A0A9P9J2B5"/>
<evidence type="ECO:0000313" key="3">
    <source>
        <dbReference type="EMBL" id="KAH7139505.1"/>
    </source>
</evidence>
<keyword evidence="1" id="KW-0472">Membrane</keyword>
<feature type="transmembrane region" description="Helical" evidence="1">
    <location>
        <begin position="100"/>
        <end position="120"/>
    </location>
</feature>
<name>A0A9P9J2B5_9PLEO</name>
<dbReference type="EMBL" id="JAGMWT010000001">
    <property type="protein sequence ID" value="KAH7139505.1"/>
    <property type="molecule type" value="Genomic_DNA"/>
</dbReference>
<proteinExistence type="predicted"/>
<protein>
    <submittedName>
        <fullName evidence="3">Uncharacterized protein</fullName>
    </submittedName>
</protein>
<evidence type="ECO:0000256" key="2">
    <source>
        <dbReference type="SAM" id="SignalP"/>
    </source>
</evidence>
<sequence>MHILDIPPILLFFLLLSPPTLLITGDADSREPRLALFTISLWILGALAALHLNSREVTRYITILFAITFAVLTASNSFFATEILGRIVDLVLARDPYDDLVPGSGLTLLFEQYWWLLCAVGRAFRGAVLTVLFLVVAPFVVLTVHLIVELAREAAVFEEALIRADAEMAREVREMGKEVPGGTPYRSFVQYGQLGREGRYGAGRKIFS</sequence>
<dbReference type="Proteomes" id="UP000700596">
    <property type="component" value="Unassembled WGS sequence"/>
</dbReference>
<keyword evidence="1" id="KW-0812">Transmembrane</keyword>
<comment type="caution">
    <text evidence="3">The sequence shown here is derived from an EMBL/GenBank/DDBJ whole genome shotgun (WGS) entry which is preliminary data.</text>
</comment>
<evidence type="ECO:0000313" key="4">
    <source>
        <dbReference type="Proteomes" id="UP000700596"/>
    </source>
</evidence>
<organism evidence="3 4">
    <name type="scientific">Dendryphion nanum</name>
    <dbReference type="NCBI Taxonomy" id="256645"/>
    <lineage>
        <taxon>Eukaryota</taxon>
        <taxon>Fungi</taxon>
        <taxon>Dikarya</taxon>
        <taxon>Ascomycota</taxon>
        <taxon>Pezizomycotina</taxon>
        <taxon>Dothideomycetes</taxon>
        <taxon>Pleosporomycetidae</taxon>
        <taxon>Pleosporales</taxon>
        <taxon>Torulaceae</taxon>
        <taxon>Dendryphion</taxon>
    </lineage>
</organism>
<evidence type="ECO:0000256" key="1">
    <source>
        <dbReference type="SAM" id="Phobius"/>
    </source>
</evidence>
<feature type="transmembrane region" description="Helical" evidence="1">
    <location>
        <begin position="34"/>
        <end position="53"/>
    </location>
</feature>